<organism evidence="1 2">
    <name type="scientific">Cohnella silvisoli</name>
    <dbReference type="NCBI Taxonomy" id="2873699"/>
    <lineage>
        <taxon>Bacteria</taxon>
        <taxon>Bacillati</taxon>
        <taxon>Bacillota</taxon>
        <taxon>Bacilli</taxon>
        <taxon>Bacillales</taxon>
        <taxon>Paenibacillaceae</taxon>
        <taxon>Cohnella</taxon>
    </lineage>
</organism>
<gene>
    <name evidence="1" type="ORF">QJS35_27700</name>
</gene>
<reference evidence="1 2" key="1">
    <citation type="journal article" date="2023" name="Genome Announc.">
        <title>Pan-Genome Analyses of the Genus Cohnella and Proposal of the Novel Species Cohnella silvisoli sp. nov., Isolated from Forest Soil.</title>
        <authorList>
            <person name="Wang C."/>
            <person name="Mao L."/>
            <person name="Bao G."/>
            <person name="Zhu H."/>
        </authorList>
    </citation>
    <scope>NUCLEOTIDE SEQUENCE [LARGE SCALE GENOMIC DNA]</scope>
    <source>
        <strain evidence="1 2">NL03-T5-1</strain>
    </source>
</reference>
<accession>A0ABV1L1N8</accession>
<dbReference type="EMBL" id="JASKHM010000019">
    <property type="protein sequence ID" value="MEQ4486171.1"/>
    <property type="molecule type" value="Genomic_DNA"/>
</dbReference>
<dbReference type="SUPFAM" id="SSF48239">
    <property type="entry name" value="Terpenoid cyclases/Protein prenyltransferases"/>
    <property type="match status" value="1"/>
</dbReference>
<protein>
    <recommendedName>
        <fullName evidence="3">Squalene cyclase C-terminal domain-containing protein</fullName>
    </recommendedName>
</protein>
<dbReference type="InterPro" id="IPR008930">
    <property type="entry name" value="Terpenoid_cyclase/PrenylTrfase"/>
</dbReference>
<sequence length="287" mass="32631">MNFEKAANFIWENGRLLERRVFEYIFLGGTKNNVLNAIKAYQNDDGGFGHALEPDLRTPESQPLYTGFALKLLYDCEIKNEDLTYKVIDYVSKSADLETGIPIILPSSSKFPRAEHWNNPLSVEPSISQLTALVGLIRWQGVKHPWLDKATDICLNVISSRSDDDAHTIASAFILLESLPQIEKIKPLFNKLSKDLYQSRFFCLEAPPQQYGLTPLEIAPVPNSYCRSIFSDKTIMDHLKVLVSQQDEDGGWPILWEPPGGIALNEWRAYRTLMNLKTLNAYNMINH</sequence>
<keyword evidence="2" id="KW-1185">Reference proteome</keyword>
<evidence type="ECO:0008006" key="3">
    <source>
        <dbReference type="Google" id="ProtNLM"/>
    </source>
</evidence>
<comment type="caution">
    <text evidence="1">The sequence shown here is derived from an EMBL/GenBank/DDBJ whole genome shotgun (WGS) entry which is preliminary data.</text>
</comment>
<proteinExistence type="predicted"/>
<name>A0ABV1L1N8_9BACL</name>
<dbReference type="Proteomes" id="UP001493487">
    <property type="component" value="Unassembled WGS sequence"/>
</dbReference>
<dbReference type="RefSeq" id="WP_232189184.1">
    <property type="nucleotide sequence ID" value="NZ_JAIOAP010000018.1"/>
</dbReference>
<evidence type="ECO:0000313" key="2">
    <source>
        <dbReference type="Proteomes" id="UP001493487"/>
    </source>
</evidence>
<evidence type="ECO:0000313" key="1">
    <source>
        <dbReference type="EMBL" id="MEQ4486171.1"/>
    </source>
</evidence>